<gene>
    <name evidence="7" type="ORF">PMKS-001919</name>
</gene>
<dbReference type="GO" id="GO:0005829">
    <property type="term" value="C:cytosol"/>
    <property type="evidence" value="ECO:0007669"/>
    <property type="project" value="TreeGrafter"/>
</dbReference>
<dbReference type="PANTHER" id="PTHR46035:SF1">
    <property type="entry name" value="TETRATRICOPEPTIDE REPEAT PROTEIN 4"/>
    <property type="match status" value="1"/>
</dbReference>
<dbReference type="GO" id="GO:0005634">
    <property type="term" value="C:nucleus"/>
    <property type="evidence" value="ECO:0007669"/>
    <property type="project" value="TreeGrafter"/>
</dbReference>
<dbReference type="GO" id="GO:0006457">
    <property type="term" value="P:protein folding"/>
    <property type="evidence" value="ECO:0007669"/>
    <property type="project" value="TreeGrafter"/>
</dbReference>
<evidence type="ECO:0000313" key="7">
    <source>
        <dbReference type="EMBL" id="GAV28448.1"/>
    </source>
</evidence>
<name>A0A1Q2YG06_9ASCO</name>
<dbReference type="AlphaFoldDB" id="A0A1Q2YG06"/>
<proteinExistence type="inferred from homology"/>
<dbReference type="Proteomes" id="UP000186136">
    <property type="component" value="Unassembled WGS sequence"/>
</dbReference>
<evidence type="ECO:0000256" key="2">
    <source>
        <dbReference type="ARBA" id="ARBA00022803"/>
    </source>
</evidence>
<feature type="compositionally biased region" description="Basic and acidic residues" evidence="5">
    <location>
        <begin position="22"/>
        <end position="37"/>
    </location>
</feature>
<dbReference type="SMART" id="SM00028">
    <property type="entry name" value="TPR"/>
    <property type="match status" value="3"/>
</dbReference>
<evidence type="ECO:0000256" key="1">
    <source>
        <dbReference type="ARBA" id="ARBA00022737"/>
    </source>
</evidence>
<dbReference type="PROSITE" id="PS50005">
    <property type="entry name" value="TPR"/>
    <property type="match status" value="1"/>
</dbReference>
<dbReference type="OrthoDB" id="420195at2759"/>
<feature type="domain" description="Cns1/TTC4 wheel" evidence="6">
    <location>
        <begin position="278"/>
        <end position="393"/>
    </location>
</feature>
<dbReference type="GO" id="GO:0051879">
    <property type="term" value="F:Hsp90 protein binding"/>
    <property type="evidence" value="ECO:0007669"/>
    <property type="project" value="InterPro"/>
</dbReference>
<evidence type="ECO:0000256" key="4">
    <source>
        <dbReference type="PROSITE-ProRule" id="PRU00339"/>
    </source>
</evidence>
<evidence type="ECO:0000259" key="6">
    <source>
        <dbReference type="Pfam" id="PF18972"/>
    </source>
</evidence>
<dbReference type="EMBL" id="BDGI01000069">
    <property type="protein sequence ID" value="GAV28448.1"/>
    <property type="molecule type" value="Genomic_DNA"/>
</dbReference>
<keyword evidence="2 4" id="KW-0802">TPR repeat</keyword>
<feature type="repeat" description="TPR" evidence="4">
    <location>
        <begin position="175"/>
        <end position="208"/>
    </location>
</feature>
<dbReference type="InterPro" id="IPR044059">
    <property type="entry name" value="Csn1/TTC4_wheel"/>
</dbReference>
<dbReference type="Pfam" id="PF18972">
    <property type="entry name" value="Wheel"/>
    <property type="match status" value="1"/>
</dbReference>
<organism evidence="7 8">
    <name type="scientific">Pichia membranifaciens</name>
    <dbReference type="NCBI Taxonomy" id="4926"/>
    <lineage>
        <taxon>Eukaryota</taxon>
        <taxon>Fungi</taxon>
        <taxon>Dikarya</taxon>
        <taxon>Ascomycota</taxon>
        <taxon>Saccharomycotina</taxon>
        <taxon>Pichiomycetes</taxon>
        <taxon>Pichiales</taxon>
        <taxon>Pichiaceae</taxon>
        <taxon>Pichia</taxon>
    </lineage>
</organism>
<dbReference type="InterPro" id="IPR011990">
    <property type="entry name" value="TPR-like_helical_dom_sf"/>
</dbReference>
<sequence length="403" mass="46060">MVEITELGNDAAVEALVDEWEKKQKLDTHEESKRENKTSTNGNPELPPQVAEVSSKSTEEIMAELNKLPFFMNDLECGEDGEERPEVEALKALAYEGEPDEIAENFKKQGNDCYKTKKYQDAVEFYTKGLNVCCDVKYIEAALYLNRAACNLELKNYRRCINDCKECLMRQPKNVKALFRAAKAYFAIEHYDEALKVLSFAVSIDDKNLAVNTLLQKCEGKIAYIEELKEKKRKREEEKLKVKLDLESALKARGVTSIKSSYGTDKIGDACMHLEEAHDIETQLIIPAIIIYPTVDEFDVVSEVSELTTPMELMELIMDRPEEFFKDGKHENFKPKKLEAYMETEEGGLVKIPKKGSINQVLMSPNPRVPLFDNILRLYFVPKVDSANWISNWKKQDALSKRA</sequence>
<comment type="similarity">
    <text evidence="3">Belongs to the TTC4 family.</text>
</comment>
<dbReference type="GO" id="GO:0030544">
    <property type="term" value="F:Hsp70 protein binding"/>
    <property type="evidence" value="ECO:0007669"/>
    <property type="project" value="TreeGrafter"/>
</dbReference>
<evidence type="ECO:0000256" key="3">
    <source>
        <dbReference type="ARBA" id="ARBA00023602"/>
    </source>
</evidence>
<evidence type="ECO:0000313" key="8">
    <source>
        <dbReference type="Proteomes" id="UP000186136"/>
    </source>
</evidence>
<dbReference type="Pfam" id="PF14559">
    <property type="entry name" value="TPR_19"/>
    <property type="match status" value="1"/>
</dbReference>
<dbReference type="InterPro" id="IPR019734">
    <property type="entry name" value="TPR_rpt"/>
</dbReference>
<evidence type="ECO:0000256" key="5">
    <source>
        <dbReference type="SAM" id="MobiDB-lite"/>
    </source>
</evidence>
<accession>A0A1Q2YG06</accession>
<keyword evidence="8" id="KW-1185">Reference proteome</keyword>
<dbReference type="PANTHER" id="PTHR46035">
    <property type="entry name" value="TETRATRICOPEPTIDE REPEAT PROTEIN 4"/>
    <property type="match status" value="1"/>
</dbReference>
<dbReference type="SUPFAM" id="SSF48452">
    <property type="entry name" value="TPR-like"/>
    <property type="match status" value="1"/>
</dbReference>
<feature type="region of interest" description="Disordered" evidence="5">
    <location>
        <begin position="22"/>
        <end position="57"/>
    </location>
</feature>
<protein>
    <recommendedName>
        <fullName evidence="6">Cns1/TTC4 wheel domain-containing protein</fullName>
    </recommendedName>
</protein>
<dbReference type="CDD" id="cd21381">
    <property type="entry name" value="CTWD_TTC4"/>
    <property type="match status" value="1"/>
</dbReference>
<dbReference type="Gene3D" id="1.25.40.10">
    <property type="entry name" value="Tetratricopeptide repeat domain"/>
    <property type="match status" value="1"/>
</dbReference>
<keyword evidence="1" id="KW-0677">Repeat</keyword>
<reference evidence="7 8" key="1">
    <citation type="submission" date="2016-08" db="EMBL/GenBank/DDBJ databases">
        <title>Whole genome shotgun sequence of Pichia membranifaciens KS47-1.</title>
        <authorList>
            <person name="Konishi M."/>
            <person name="Ishida M."/>
            <person name="Arakawa T."/>
            <person name="Kato Y."/>
            <person name="Horiuchi J."/>
        </authorList>
    </citation>
    <scope>NUCLEOTIDE SEQUENCE [LARGE SCALE GENOMIC DNA]</scope>
    <source>
        <strain evidence="7 8">KS47-1</strain>
    </source>
</reference>
<comment type="caution">
    <text evidence="7">The sequence shown here is derived from an EMBL/GenBank/DDBJ whole genome shotgun (WGS) entry which is preliminary data.</text>
</comment>